<organism evidence="1 2">
    <name type="scientific">Dokdonia pacifica</name>
    <dbReference type="NCBI Taxonomy" id="1627892"/>
    <lineage>
        <taxon>Bacteria</taxon>
        <taxon>Pseudomonadati</taxon>
        <taxon>Bacteroidota</taxon>
        <taxon>Flavobacteriia</taxon>
        <taxon>Flavobacteriales</taxon>
        <taxon>Flavobacteriaceae</taxon>
        <taxon>Dokdonia</taxon>
    </lineage>
</organism>
<dbReference type="Proteomes" id="UP000198379">
    <property type="component" value="Unassembled WGS sequence"/>
</dbReference>
<sequence>MLIGNIKSSIQKEDAQKVLRYRSDLQECFNNLLAQQIPRRQQLEISRLCVEINKTLASAYNYIETYSNNLYQNKDSDIFRSIDCIIDDTKGIKKSLERGHMVMAEIYLDDYIKHSQRLITNHRDDICITMQFKTELGEANFNMFMEYLDHVSAIELMKA</sequence>
<keyword evidence="2" id="KW-1185">Reference proteome</keyword>
<gene>
    <name evidence="1" type="ORF">SAMN06265376_106189</name>
</gene>
<reference evidence="1 2" key="1">
    <citation type="submission" date="2017-06" db="EMBL/GenBank/DDBJ databases">
        <authorList>
            <person name="Kim H.J."/>
            <person name="Triplett B.A."/>
        </authorList>
    </citation>
    <scope>NUCLEOTIDE SEQUENCE [LARGE SCALE GENOMIC DNA]</scope>
    <source>
        <strain evidence="1 2">DSM 25597</strain>
    </source>
</reference>
<evidence type="ECO:0000313" key="1">
    <source>
        <dbReference type="EMBL" id="SNS07498.1"/>
    </source>
</evidence>
<accession>A0A239BJG2</accession>
<dbReference type="AlphaFoldDB" id="A0A239BJG2"/>
<evidence type="ECO:0000313" key="2">
    <source>
        <dbReference type="Proteomes" id="UP000198379"/>
    </source>
</evidence>
<dbReference type="EMBL" id="FZNY01000006">
    <property type="protein sequence ID" value="SNS07498.1"/>
    <property type="molecule type" value="Genomic_DNA"/>
</dbReference>
<protein>
    <submittedName>
        <fullName evidence="1">Uncharacterized protein</fullName>
    </submittedName>
</protein>
<proteinExistence type="predicted"/>
<name>A0A239BJG2_9FLAO</name>